<evidence type="ECO:0000313" key="1">
    <source>
        <dbReference type="EMBL" id="EJX07248.1"/>
    </source>
</evidence>
<sequence>MEGVWAQNKDPQQEEINKIKKSADYLSATGNSMKSEEDARSVAYTLLEQNIIYWLKEDQKCADVQGYVAKSKQKFEAIPTRRGKLYRVFLYVKKQDILPIGQEDSLMQVDMNQPEWKQTEPEQAVALKQDEEQLHAVEAASLPEKAKHSEVTDEPSLSQAAVQEDVRSEVVNSVQVEQPATVTTEGHIGTAENGIENRSEERKMLMKAGWGRLKQYVEQLEKAGRLRGFGNGIPQVQSGCVYCFQLDFNQLVVARLKYLNGEWKDIRSGQQVSMDAVTQQGVHARWVWITLSE</sequence>
<protein>
    <submittedName>
        <fullName evidence="1">Uncharacterized protein</fullName>
    </submittedName>
</protein>
<dbReference type="EMBL" id="AMCI01000929">
    <property type="protein sequence ID" value="EJX07248.1"/>
    <property type="molecule type" value="Genomic_DNA"/>
</dbReference>
<name>J9GW88_9ZZZZ</name>
<gene>
    <name evidence="1" type="ORF">EVA_04642</name>
</gene>
<organism evidence="1">
    <name type="scientific">gut metagenome</name>
    <dbReference type="NCBI Taxonomy" id="749906"/>
    <lineage>
        <taxon>unclassified sequences</taxon>
        <taxon>metagenomes</taxon>
        <taxon>organismal metagenomes</taxon>
    </lineage>
</organism>
<accession>J9GW88</accession>
<comment type="caution">
    <text evidence="1">The sequence shown here is derived from an EMBL/GenBank/DDBJ whole genome shotgun (WGS) entry which is preliminary data.</text>
</comment>
<proteinExistence type="predicted"/>
<dbReference type="AlphaFoldDB" id="J9GW88"/>
<reference evidence="1" key="1">
    <citation type="journal article" date="2012" name="PLoS ONE">
        <title>Gene sets for utilization of primary and secondary nutrition supplies in the distal gut of endangered iberian lynx.</title>
        <authorList>
            <person name="Alcaide M."/>
            <person name="Messina E."/>
            <person name="Richter M."/>
            <person name="Bargiela R."/>
            <person name="Peplies J."/>
            <person name="Huws S.A."/>
            <person name="Newbold C.J."/>
            <person name="Golyshin P.N."/>
            <person name="Simon M.A."/>
            <person name="Lopez G."/>
            <person name="Yakimov M.M."/>
            <person name="Ferrer M."/>
        </authorList>
    </citation>
    <scope>NUCLEOTIDE SEQUENCE</scope>
</reference>